<evidence type="ECO:0000313" key="1">
    <source>
        <dbReference type="EMBL" id="EDR02542.1"/>
    </source>
</evidence>
<accession>B0DSG4</accession>
<proteinExistence type="predicted"/>
<dbReference type="InterPro" id="IPR036322">
    <property type="entry name" value="WD40_repeat_dom_sf"/>
</dbReference>
<dbReference type="HOGENOM" id="CLU_033171_0_0_1"/>
<dbReference type="AlphaFoldDB" id="B0DSG4"/>
<dbReference type="InParanoid" id="B0DSG4"/>
<keyword evidence="2" id="KW-1185">Reference proteome</keyword>
<dbReference type="InterPro" id="IPR036047">
    <property type="entry name" value="F-box-like_dom_sf"/>
</dbReference>
<reference evidence="1 2" key="1">
    <citation type="journal article" date="2008" name="Nature">
        <title>The genome of Laccaria bicolor provides insights into mycorrhizal symbiosis.</title>
        <authorList>
            <person name="Martin F."/>
            <person name="Aerts A."/>
            <person name="Ahren D."/>
            <person name="Brun A."/>
            <person name="Danchin E.G.J."/>
            <person name="Duchaussoy F."/>
            <person name="Gibon J."/>
            <person name="Kohler A."/>
            <person name="Lindquist E."/>
            <person name="Pereda V."/>
            <person name="Salamov A."/>
            <person name="Shapiro H.J."/>
            <person name="Wuyts J."/>
            <person name="Blaudez D."/>
            <person name="Buee M."/>
            <person name="Brokstein P."/>
            <person name="Canbaeck B."/>
            <person name="Cohen D."/>
            <person name="Courty P.E."/>
            <person name="Coutinho P.M."/>
            <person name="Delaruelle C."/>
            <person name="Detter J.C."/>
            <person name="Deveau A."/>
            <person name="DiFazio S."/>
            <person name="Duplessis S."/>
            <person name="Fraissinet-Tachet L."/>
            <person name="Lucic E."/>
            <person name="Frey-Klett P."/>
            <person name="Fourrey C."/>
            <person name="Feussner I."/>
            <person name="Gay G."/>
            <person name="Grimwood J."/>
            <person name="Hoegger P.J."/>
            <person name="Jain P."/>
            <person name="Kilaru S."/>
            <person name="Labbe J."/>
            <person name="Lin Y.C."/>
            <person name="Legue V."/>
            <person name="Le Tacon F."/>
            <person name="Marmeisse R."/>
            <person name="Melayah D."/>
            <person name="Montanini B."/>
            <person name="Muratet M."/>
            <person name="Nehls U."/>
            <person name="Niculita-Hirzel H."/>
            <person name="Oudot-Le Secq M.P."/>
            <person name="Peter M."/>
            <person name="Quesneville H."/>
            <person name="Rajashekar B."/>
            <person name="Reich M."/>
            <person name="Rouhier N."/>
            <person name="Schmutz J."/>
            <person name="Yin T."/>
            <person name="Chalot M."/>
            <person name="Henrissat B."/>
            <person name="Kuees U."/>
            <person name="Lucas S."/>
            <person name="Van de Peer Y."/>
            <person name="Podila G.K."/>
            <person name="Polle A."/>
            <person name="Pukkila P.J."/>
            <person name="Richardson P.M."/>
            <person name="Rouze P."/>
            <person name="Sanders I.R."/>
            <person name="Stajich J.E."/>
            <person name="Tunlid A."/>
            <person name="Tuskan G."/>
            <person name="Grigoriev I.V."/>
        </authorList>
    </citation>
    <scope>NUCLEOTIDE SEQUENCE [LARGE SCALE GENOMIC DNA]</scope>
    <source>
        <strain evidence="2">S238N-H82 / ATCC MYA-4686</strain>
    </source>
</reference>
<dbReference type="KEGG" id="lbc:LACBIDRAFT_309499"/>
<dbReference type="RefSeq" id="XP_001886905.1">
    <property type="nucleotide sequence ID" value="XM_001886870.1"/>
</dbReference>
<dbReference type="SUPFAM" id="SSF50978">
    <property type="entry name" value="WD40 repeat-like"/>
    <property type="match status" value="1"/>
</dbReference>
<sequence>MDADMDGKSSFLTGVGKLLAEGPFELLTHIQLFLNPVDILALRFTCKHLSGATRSRIVWVNALRNVSIAQGVFLPSFPVEQMSNDDLEHAALSPRRLLARFQKAARVTPFLTRLFTPHLQGGDLGPNLILAVDLVPGGRFLVTSNRKGELHLWDIGYNTGGHMKSLPVATLAASEARPPRVDHIRPGSNSDSLYVFTNDWHSRIFCYEIYPTSENPCFSRLGTLWCDAYDSQITSSKDYLVCYQNARRTLIVWKYAAKGLGVSWVVSHHGPDDLCEVFIFDKNVITFHTTDFCLWTIPDLTPLINGHAPSFELEPKLRLAYLSVDEQGPKVALPSRWLPELAQNQFGVYYDEILTLALYQIKSVDTSQESDLPNILPIHSGSVPYRQSLVYRDTDDAWPLHITEDGFLQTWITREGDIAVGIILIPRPNIPTQSIVTSSIWEESNRSHVHYDFCPMAGRLIVRSFGLNGPEIQIVDFMPPRSSL</sequence>
<protein>
    <submittedName>
        <fullName evidence="1">Predicted protein</fullName>
    </submittedName>
</protein>
<dbReference type="SUPFAM" id="SSF81383">
    <property type="entry name" value="F-box domain"/>
    <property type="match status" value="1"/>
</dbReference>
<name>B0DSG4_LACBS</name>
<dbReference type="OrthoDB" id="2688364at2759"/>
<evidence type="ECO:0000313" key="2">
    <source>
        <dbReference type="Proteomes" id="UP000001194"/>
    </source>
</evidence>
<gene>
    <name evidence="1" type="ORF">LACBIDRAFT_309499</name>
</gene>
<dbReference type="Proteomes" id="UP000001194">
    <property type="component" value="Unassembled WGS sequence"/>
</dbReference>
<dbReference type="GeneID" id="6082493"/>
<organism evidence="2">
    <name type="scientific">Laccaria bicolor (strain S238N-H82 / ATCC MYA-4686)</name>
    <name type="common">Bicoloured deceiver</name>
    <name type="synonym">Laccaria laccata var. bicolor</name>
    <dbReference type="NCBI Taxonomy" id="486041"/>
    <lineage>
        <taxon>Eukaryota</taxon>
        <taxon>Fungi</taxon>
        <taxon>Dikarya</taxon>
        <taxon>Basidiomycota</taxon>
        <taxon>Agaricomycotina</taxon>
        <taxon>Agaricomycetes</taxon>
        <taxon>Agaricomycetidae</taxon>
        <taxon>Agaricales</taxon>
        <taxon>Agaricineae</taxon>
        <taxon>Hydnangiaceae</taxon>
        <taxon>Laccaria</taxon>
    </lineage>
</organism>
<dbReference type="EMBL" id="DS547130">
    <property type="protein sequence ID" value="EDR02542.1"/>
    <property type="molecule type" value="Genomic_DNA"/>
</dbReference>